<dbReference type="Proteomes" id="UP001499938">
    <property type="component" value="Unassembled WGS sequence"/>
</dbReference>
<accession>A0ABN2LU54</accession>
<proteinExistence type="predicted"/>
<evidence type="ECO:0000313" key="3">
    <source>
        <dbReference type="Proteomes" id="UP001499938"/>
    </source>
</evidence>
<feature type="region of interest" description="Disordered" evidence="1">
    <location>
        <begin position="252"/>
        <end position="289"/>
    </location>
</feature>
<comment type="caution">
    <text evidence="2">The sequence shown here is derived from an EMBL/GenBank/DDBJ whole genome shotgun (WGS) entry which is preliminary data.</text>
</comment>
<reference evidence="2 3" key="1">
    <citation type="journal article" date="2019" name="Int. J. Syst. Evol. Microbiol.">
        <title>The Global Catalogue of Microorganisms (GCM) 10K type strain sequencing project: providing services to taxonomists for standard genome sequencing and annotation.</title>
        <authorList>
            <consortium name="The Broad Institute Genomics Platform"/>
            <consortium name="The Broad Institute Genome Sequencing Center for Infectious Disease"/>
            <person name="Wu L."/>
            <person name="Ma J."/>
        </authorList>
    </citation>
    <scope>NUCLEOTIDE SEQUENCE [LARGE SCALE GENOMIC DNA]</scope>
    <source>
        <strain evidence="2 3">JCM 15592</strain>
    </source>
</reference>
<gene>
    <name evidence="2" type="ORF">GCM10009811_22930</name>
</gene>
<evidence type="ECO:0000256" key="1">
    <source>
        <dbReference type="SAM" id="MobiDB-lite"/>
    </source>
</evidence>
<protein>
    <submittedName>
        <fullName evidence="2">Uncharacterized protein</fullName>
    </submittedName>
</protein>
<dbReference type="RefSeq" id="WP_344085259.1">
    <property type="nucleotide sequence ID" value="NZ_BAAAPO010000037.1"/>
</dbReference>
<sequence>MRSIDPNTVATPSESRAEVLRLTGRNYGVVRHVLVQHPRGSSVRPSTLGTLVHTRKHRALLLYLLLLSIWPMLAKRREPFEGAFWARLLTTEGGPAWSTTDISKAWTDLEKAHLITRTREGRNVRVVPRREDGKTKWSQPGRVGKDRRETYFVLPAEFWTSGMFAELSLPGLAVLLIVAAGTSNSDEIWLSYDKAAEWYGLSAASFKNGTRELERLGLLTRRPEPIKAPLSPTGTTTRWWYSLTGPYSSTARAAAQANAKKERDTRTRKSAKATTKRAAPSLTRSRARA</sequence>
<organism evidence="2 3">
    <name type="scientific">Nostocoides veronense</name>
    <dbReference type="NCBI Taxonomy" id="330836"/>
    <lineage>
        <taxon>Bacteria</taxon>
        <taxon>Bacillati</taxon>
        <taxon>Actinomycetota</taxon>
        <taxon>Actinomycetes</taxon>
        <taxon>Micrococcales</taxon>
        <taxon>Intrasporangiaceae</taxon>
        <taxon>Nostocoides</taxon>
    </lineage>
</organism>
<name>A0ABN2LU54_9MICO</name>
<evidence type="ECO:0000313" key="2">
    <source>
        <dbReference type="EMBL" id="GAA1798263.1"/>
    </source>
</evidence>
<keyword evidence="3" id="KW-1185">Reference proteome</keyword>
<dbReference type="EMBL" id="BAAAPO010000037">
    <property type="protein sequence ID" value="GAA1798263.1"/>
    <property type="molecule type" value="Genomic_DNA"/>
</dbReference>